<protein>
    <submittedName>
        <fullName evidence="2">MFS transporter</fullName>
    </submittedName>
</protein>
<gene>
    <name evidence="2" type="ORF">GCM10007304_27890</name>
</gene>
<dbReference type="Gene3D" id="1.20.1250.20">
    <property type="entry name" value="MFS general substrate transporter like domains"/>
    <property type="match status" value="2"/>
</dbReference>
<feature type="transmembrane region" description="Helical" evidence="1">
    <location>
        <begin position="60"/>
        <end position="78"/>
    </location>
</feature>
<feature type="transmembrane region" description="Helical" evidence="1">
    <location>
        <begin position="180"/>
        <end position="200"/>
    </location>
</feature>
<feature type="transmembrane region" description="Helical" evidence="1">
    <location>
        <begin position="378"/>
        <end position="401"/>
    </location>
</feature>
<dbReference type="Pfam" id="PF07690">
    <property type="entry name" value="MFS_1"/>
    <property type="match status" value="1"/>
</dbReference>
<feature type="transmembrane region" description="Helical" evidence="1">
    <location>
        <begin position="316"/>
        <end position="337"/>
    </location>
</feature>
<dbReference type="AlphaFoldDB" id="A0A917D6A4"/>
<keyword evidence="1" id="KW-1133">Transmembrane helix</keyword>
<keyword evidence="3" id="KW-1185">Reference proteome</keyword>
<dbReference type="PANTHER" id="PTHR23523:SF2">
    <property type="entry name" value="2-NITROIMIDAZOLE TRANSPORTER"/>
    <property type="match status" value="1"/>
</dbReference>
<feature type="transmembrane region" description="Helical" evidence="1">
    <location>
        <begin position="260"/>
        <end position="279"/>
    </location>
</feature>
<dbReference type="GO" id="GO:0022857">
    <property type="term" value="F:transmembrane transporter activity"/>
    <property type="evidence" value="ECO:0007669"/>
    <property type="project" value="InterPro"/>
</dbReference>
<dbReference type="SUPFAM" id="SSF103473">
    <property type="entry name" value="MFS general substrate transporter"/>
    <property type="match status" value="1"/>
</dbReference>
<proteinExistence type="predicted"/>
<reference evidence="2" key="2">
    <citation type="submission" date="2020-09" db="EMBL/GenBank/DDBJ databases">
        <authorList>
            <person name="Sun Q."/>
            <person name="Sedlacek I."/>
        </authorList>
    </citation>
    <scope>NUCLEOTIDE SEQUENCE</scope>
    <source>
        <strain evidence="2">CCM 7905</strain>
    </source>
</reference>
<evidence type="ECO:0000313" key="3">
    <source>
        <dbReference type="Proteomes" id="UP000654257"/>
    </source>
</evidence>
<reference evidence="2" key="1">
    <citation type="journal article" date="2014" name="Int. J. Syst. Evol. Microbiol.">
        <title>Complete genome sequence of Corynebacterium casei LMG S-19264T (=DSM 44701T), isolated from a smear-ripened cheese.</title>
        <authorList>
            <consortium name="US DOE Joint Genome Institute (JGI-PGF)"/>
            <person name="Walter F."/>
            <person name="Albersmeier A."/>
            <person name="Kalinowski J."/>
            <person name="Ruckert C."/>
        </authorList>
    </citation>
    <scope>NUCLEOTIDE SEQUENCE</scope>
    <source>
        <strain evidence="2">CCM 7905</strain>
    </source>
</reference>
<feature type="transmembrane region" description="Helical" evidence="1">
    <location>
        <begin position="90"/>
        <end position="109"/>
    </location>
</feature>
<dbReference type="InterPro" id="IPR052524">
    <property type="entry name" value="MFS_Cyanate_Porter"/>
</dbReference>
<feature type="transmembrane region" description="Helical" evidence="1">
    <location>
        <begin position="145"/>
        <end position="168"/>
    </location>
</feature>
<feature type="transmembrane region" description="Helical" evidence="1">
    <location>
        <begin position="291"/>
        <end position="310"/>
    </location>
</feature>
<feature type="transmembrane region" description="Helical" evidence="1">
    <location>
        <begin position="115"/>
        <end position="133"/>
    </location>
</feature>
<evidence type="ECO:0000256" key="1">
    <source>
        <dbReference type="SAM" id="Phobius"/>
    </source>
</evidence>
<evidence type="ECO:0000313" key="2">
    <source>
        <dbReference type="EMBL" id="GGG12328.1"/>
    </source>
</evidence>
<dbReference type="InterPro" id="IPR011701">
    <property type="entry name" value="MFS"/>
</dbReference>
<organism evidence="2 3">
    <name type="scientific">Rhodococcoides trifolii</name>
    <dbReference type="NCBI Taxonomy" id="908250"/>
    <lineage>
        <taxon>Bacteria</taxon>
        <taxon>Bacillati</taxon>
        <taxon>Actinomycetota</taxon>
        <taxon>Actinomycetes</taxon>
        <taxon>Mycobacteriales</taxon>
        <taxon>Nocardiaceae</taxon>
        <taxon>Rhodococcoides</taxon>
    </lineage>
</organism>
<name>A0A917D6A4_9NOCA</name>
<dbReference type="Proteomes" id="UP000654257">
    <property type="component" value="Unassembled WGS sequence"/>
</dbReference>
<accession>A0A917D6A4</accession>
<feature type="transmembrane region" description="Helical" evidence="1">
    <location>
        <begin position="226"/>
        <end position="248"/>
    </location>
</feature>
<keyword evidence="1" id="KW-0812">Transmembrane</keyword>
<feature type="transmembrane region" description="Helical" evidence="1">
    <location>
        <begin position="21"/>
        <end position="40"/>
    </location>
</feature>
<dbReference type="EMBL" id="BMCU01000003">
    <property type="protein sequence ID" value="GGG12328.1"/>
    <property type="molecule type" value="Genomic_DNA"/>
</dbReference>
<keyword evidence="1" id="KW-0472">Membrane</keyword>
<comment type="caution">
    <text evidence="2">The sequence shown here is derived from an EMBL/GenBank/DDBJ whole genome shotgun (WGS) entry which is preliminary data.</text>
</comment>
<sequence>MSAAIVDDTTARASARPLIRGRALVFLALVLSAFTLRSAVTSMSPLFGRISSDLNFGPGVIGLLGMVPTLMFAVFGVATPAISRRIGLEWTALAAMIAATVGIGLRALAPDVVTLLGVSTLALAGLGIGNVVIPPLVKRYFSDRLALMSTVYICFLQLSTIVPALTAVPAADAGGWRFSIGMWSLAAFAAVLPWIGVLLMRRGTPAEPAAVVSDPHTPIAVWRSSLGWGMATMFAMTSMITYAMLTWLPELLVEAGAGEQFAGASVAVFGAMGLLVSFVAPTLCERMRNPYPIVVGCAAFYLAGFAGLMWSPGTATMLWVVLLGLGPTTFPMSLTLINLRTRTPAGSAALSGFTQGVGYTIACAGPLLFGLLHSATGGWGFSLGFLACGVAVLLVGAFAACRPRLLEDEPRV</sequence>
<dbReference type="RefSeq" id="WP_188545469.1">
    <property type="nucleotide sequence ID" value="NZ_BMCU01000003.1"/>
</dbReference>
<dbReference type="PANTHER" id="PTHR23523">
    <property type="match status" value="1"/>
</dbReference>
<dbReference type="InterPro" id="IPR036259">
    <property type="entry name" value="MFS_trans_sf"/>
</dbReference>
<feature type="transmembrane region" description="Helical" evidence="1">
    <location>
        <begin position="349"/>
        <end position="372"/>
    </location>
</feature>